<organism evidence="1">
    <name type="scientific">marine sediment metagenome</name>
    <dbReference type="NCBI Taxonomy" id="412755"/>
    <lineage>
        <taxon>unclassified sequences</taxon>
        <taxon>metagenomes</taxon>
        <taxon>ecological metagenomes</taxon>
    </lineage>
</organism>
<gene>
    <name evidence="1" type="ORF">S01H4_54744</name>
</gene>
<dbReference type="EMBL" id="BART01031526">
    <property type="protein sequence ID" value="GAH15331.1"/>
    <property type="molecule type" value="Genomic_DNA"/>
</dbReference>
<accession>X1D3L0</accession>
<proteinExistence type="predicted"/>
<name>X1D3L0_9ZZZZ</name>
<protein>
    <submittedName>
        <fullName evidence="1">Uncharacterized protein</fullName>
    </submittedName>
</protein>
<reference evidence="1" key="1">
    <citation type="journal article" date="2014" name="Front. Microbiol.">
        <title>High frequency of phylogenetically diverse reductive dehalogenase-homologous genes in deep subseafloor sedimentary metagenomes.</title>
        <authorList>
            <person name="Kawai M."/>
            <person name="Futagami T."/>
            <person name="Toyoda A."/>
            <person name="Takaki Y."/>
            <person name="Nishi S."/>
            <person name="Hori S."/>
            <person name="Arai W."/>
            <person name="Tsubouchi T."/>
            <person name="Morono Y."/>
            <person name="Uchiyama I."/>
            <person name="Ito T."/>
            <person name="Fujiyama A."/>
            <person name="Inagaki F."/>
            <person name="Takami H."/>
        </authorList>
    </citation>
    <scope>NUCLEOTIDE SEQUENCE</scope>
    <source>
        <strain evidence="1">Expedition CK06-06</strain>
    </source>
</reference>
<sequence length="68" mass="7763">MYMGNSILNDLDPVDGVNDPWFRGGDSAKETYRFAHLDPPNIKIEIPICLRCLNKYKRKAERGVSPIL</sequence>
<comment type="caution">
    <text evidence="1">The sequence shown here is derived from an EMBL/GenBank/DDBJ whole genome shotgun (WGS) entry which is preliminary data.</text>
</comment>
<evidence type="ECO:0000313" key="1">
    <source>
        <dbReference type="EMBL" id="GAH15331.1"/>
    </source>
</evidence>
<dbReference type="AlphaFoldDB" id="X1D3L0"/>